<dbReference type="EMBL" id="JBHUMB010000006">
    <property type="protein sequence ID" value="MFD2743245.1"/>
    <property type="molecule type" value="Genomic_DNA"/>
</dbReference>
<comment type="caution">
    <text evidence="1">The sequence shown here is derived from an EMBL/GenBank/DDBJ whole genome shotgun (WGS) entry which is preliminary data.</text>
</comment>
<evidence type="ECO:0000313" key="1">
    <source>
        <dbReference type="EMBL" id="MFD2743245.1"/>
    </source>
</evidence>
<accession>A0ABW5UBK3</accession>
<evidence type="ECO:0000313" key="2">
    <source>
        <dbReference type="Proteomes" id="UP001597418"/>
    </source>
</evidence>
<proteinExistence type="predicted"/>
<sequence>MKHLSAYLLITSVYLMGCDRDTSREDLSDPNATLVVVQAMVDDTEVVPLNDAQNTKANLGDSRSSSTPSGLADIDNKSAFIEGDGFDVITSVSSSWKLKEDESTLEAPSLQSYPRAASPMTPGFTYRLVLYKVVGSTQTFWRQKQLRSSTSTAVDTAQQIEVVRGDTYQWYAYSYNNSSDIPPLTNTGTNAQISMGTNSDFLYATGSFTISATGTANTPLNITFRHQVARLAVEVDARGMFADQVTQLGVSVGGITGGQSPLTTGSFGLLDGQVYNPTPYTPTTTFTIADFRNVDVGFNDRKAIYFYSATPASFSNFTVNLNNVTITMTDGPTTRAFTGLNRVFAFNTSAAMTRGRTYNAKIDLIESALPFQGVNWARTNLYLHSSQRNRYRFHATYAHTNMRESYWPFRSTTPYMFSTGAAGANSDPCTLVHPTTRPSDGLSVWRQATRADYSTLGFNDLLLGVLPLVTRAPARSIIYNQTNGRGYYEYATTGSAAQYPSSNLRFNMNGFGTAVNVASGLLVIDIGISNYGTEGRHWSYDRLIDAGGLLGLGAYSLRTRRVTSSLAGAYNLLNPDIVEVLTISLLGGGLLESSFQNVRCVRR</sequence>
<gene>
    <name evidence="1" type="ORF">ACFSQ6_07530</name>
</gene>
<dbReference type="Proteomes" id="UP001597418">
    <property type="component" value="Unassembled WGS sequence"/>
</dbReference>
<dbReference type="RefSeq" id="WP_156472525.1">
    <property type="nucleotide sequence ID" value="NZ_JBHUMB010000006.1"/>
</dbReference>
<organism evidence="1 2">
    <name type="scientific">Sphingobacterium populi</name>
    <dbReference type="NCBI Taxonomy" id="1812824"/>
    <lineage>
        <taxon>Bacteria</taxon>
        <taxon>Pseudomonadati</taxon>
        <taxon>Bacteroidota</taxon>
        <taxon>Sphingobacteriia</taxon>
        <taxon>Sphingobacteriales</taxon>
        <taxon>Sphingobacteriaceae</taxon>
        <taxon>Sphingobacterium</taxon>
    </lineage>
</organism>
<protein>
    <submittedName>
        <fullName evidence="1">Fimbrillin family protein</fullName>
    </submittedName>
</protein>
<keyword evidence="2" id="KW-1185">Reference proteome</keyword>
<name>A0ABW5UBK3_9SPHI</name>
<reference evidence="2" key="1">
    <citation type="journal article" date="2019" name="Int. J. Syst. Evol. Microbiol.">
        <title>The Global Catalogue of Microorganisms (GCM) 10K type strain sequencing project: providing services to taxonomists for standard genome sequencing and annotation.</title>
        <authorList>
            <consortium name="The Broad Institute Genomics Platform"/>
            <consortium name="The Broad Institute Genome Sequencing Center for Infectious Disease"/>
            <person name="Wu L."/>
            <person name="Ma J."/>
        </authorList>
    </citation>
    <scope>NUCLEOTIDE SEQUENCE [LARGE SCALE GENOMIC DNA]</scope>
    <source>
        <strain evidence="2">KCTC 42247</strain>
    </source>
</reference>